<dbReference type="Gene3D" id="3.20.20.70">
    <property type="entry name" value="Aldolase class I"/>
    <property type="match status" value="1"/>
</dbReference>
<evidence type="ECO:0000313" key="5">
    <source>
        <dbReference type="Proteomes" id="UP000002274"/>
    </source>
</evidence>
<accession>A2CBL7</accession>
<dbReference type="Proteomes" id="UP000002274">
    <property type="component" value="Chromosome"/>
</dbReference>
<evidence type="ECO:0000313" key="4">
    <source>
        <dbReference type="EMBL" id="ABM78877.1"/>
    </source>
</evidence>
<evidence type="ECO:0000256" key="3">
    <source>
        <dbReference type="NCBIfam" id="TIGR00126"/>
    </source>
</evidence>
<dbReference type="InterPro" id="IPR013785">
    <property type="entry name" value="Aldolase_TIM"/>
</dbReference>
<dbReference type="GO" id="GO:0009264">
    <property type="term" value="P:deoxyribonucleotide catabolic process"/>
    <property type="evidence" value="ECO:0007669"/>
    <property type="project" value="UniProtKB-UniRule"/>
</dbReference>
<evidence type="ECO:0000256" key="1">
    <source>
        <dbReference type="ARBA" id="ARBA00022490"/>
    </source>
</evidence>
<dbReference type="NCBIfam" id="TIGR00126">
    <property type="entry name" value="deoC"/>
    <property type="match status" value="1"/>
</dbReference>
<organism evidence="4 5">
    <name type="scientific">Prochlorococcus marinus (strain MIT 9303)</name>
    <dbReference type="NCBI Taxonomy" id="59922"/>
    <lineage>
        <taxon>Bacteria</taxon>
        <taxon>Bacillati</taxon>
        <taxon>Cyanobacteriota</taxon>
        <taxon>Cyanophyceae</taxon>
        <taxon>Synechococcales</taxon>
        <taxon>Prochlorococcaceae</taxon>
        <taxon>Prochlorococcus</taxon>
    </lineage>
</organism>
<keyword evidence="1" id="KW-0963">Cytoplasm</keyword>
<dbReference type="SUPFAM" id="SSF51569">
    <property type="entry name" value="Aldolase"/>
    <property type="match status" value="1"/>
</dbReference>
<dbReference type="SMART" id="SM01133">
    <property type="entry name" value="DeoC"/>
    <property type="match status" value="1"/>
</dbReference>
<dbReference type="STRING" id="59922.P9303_21421"/>
<sequence>MPGPSQQRELPDLAPLINQALLDPHLDQEVLQQTCDAARHFGFAGVCTNLNRLQAARERLGPPGPTRLIAVIAFPFGAIPSTLKQAEAEWAADHGAEELDVVPDFWALSQGKAELFAEELAEICALGLPVNVILNMARLPADRLSLAVDAAIDADVSGLQSGNGFGPAVTAADIRLLANLARGRCGIKAAGGLHTLEQAFDMVEAGATRLGTSQGPAVMQALRRGQT</sequence>
<name>A2CBL7_PROM3</name>
<dbReference type="BioCyc" id="PMAR59922:G1G80-1870-MONOMER"/>
<dbReference type="GO" id="GO:0016052">
    <property type="term" value="P:carbohydrate catabolic process"/>
    <property type="evidence" value="ECO:0007669"/>
    <property type="project" value="TreeGrafter"/>
</dbReference>
<dbReference type="PIRSF" id="PIRSF001357">
    <property type="entry name" value="DeoC"/>
    <property type="match status" value="1"/>
</dbReference>
<reference evidence="4 5" key="1">
    <citation type="journal article" date="2007" name="PLoS Genet.">
        <title>Patterns and implications of gene gain and loss in the evolution of Prochlorococcus.</title>
        <authorList>
            <person name="Kettler G.C."/>
            <person name="Martiny A.C."/>
            <person name="Huang K."/>
            <person name="Zucker J."/>
            <person name="Coleman M.L."/>
            <person name="Rodrigue S."/>
            <person name="Chen F."/>
            <person name="Lapidus A."/>
            <person name="Ferriera S."/>
            <person name="Johnson J."/>
            <person name="Steglich C."/>
            <person name="Church G.M."/>
            <person name="Richardson P."/>
            <person name="Chisholm S.W."/>
        </authorList>
    </citation>
    <scope>NUCLEOTIDE SEQUENCE [LARGE SCALE GENOMIC DNA]</scope>
    <source>
        <strain evidence="4 5">MIT 9303</strain>
    </source>
</reference>
<keyword evidence="2" id="KW-0704">Schiff base</keyword>
<dbReference type="PANTHER" id="PTHR10889">
    <property type="entry name" value="DEOXYRIBOSE-PHOSPHATE ALDOLASE"/>
    <property type="match status" value="1"/>
</dbReference>
<dbReference type="GO" id="GO:0004139">
    <property type="term" value="F:deoxyribose-phosphate aldolase activity"/>
    <property type="evidence" value="ECO:0007669"/>
    <property type="project" value="UniProtKB-UniRule"/>
</dbReference>
<proteinExistence type="predicted"/>
<evidence type="ECO:0000256" key="2">
    <source>
        <dbReference type="ARBA" id="ARBA00023270"/>
    </source>
</evidence>
<dbReference type="EC" id="4.1.2.4" evidence="3"/>
<dbReference type="GO" id="GO:0005737">
    <property type="term" value="C:cytoplasm"/>
    <property type="evidence" value="ECO:0007669"/>
    <property type="project" value="InterPro"/>
</dbReference>
<protein>
    <recommendedName>
        <fullName evidence="3">Deoxyribose-phosphate aldolase</fullName>
        <ecNumber evidence="3">4.1.2.4</ecNumber>
    </recommendedName>
</protein>
<dbReference type="EMBL" id="CP000554">
    <property type="protein sequence ID" value="ABM78877.1"/>
    <property type="molecule type" value="Genomic_DNA"/>
</dbReference>
<gene>
    <name evidence="4" type="primary">deoC</name>
    <name evidence="4" type="ordered locus">P9303_21421</name>
</gene>
<dbReference type="InterPro" id="IPR011343">
    <property type="entry name" value="DeoC"/>
</dbReference>
<dbReference type="KEGG" id="pmf:P9303_21421"/>
<keyword evidence="4" id="KW-0456">Lyase</keyword>
<dbReference type="AlphaFoldDB" id="A2CBL7"/>
<dbReference type="RefSeq" id="WP_011826751.1">
    <property type="nucleotide sequence ID" value="NC_008820.1"/>
</dbReference>
<dbReference type="InterPro" id="IPR002915">
    <property type="entry name" value="DeoC/FbaB/LacD_aldolase"/>
</dbReference>
<dbReference type="HOGENOM" id="CLU_053595_0_2_3"/>
<dbReference type="CDD" id="cd00959">
    <property type="entry name" value="DeoC"/>
    <property type="match status" value="1"/>
</dbReference>
<dbReference type="PANTHER" id="PTHR10889:SF1">
    <property type="entry name" value="DEOXYRIBOSE-PHOSPHATE ALDOLASE"/>
    <property type="match status" value="1"/>
</dbReference>